<dbReference type="CDD" id="cd11660">
    <property type="entry name" value="SANT_TRF"/>
    <property type="match status" value="1"/>
</dbReference>
<dbReference type="Gene3D" id="1.10.10.60">
    <property type="entry name" value="Homeodomain-like"/>
    <property type="match status" value="1"/>
</dbReference>
<gene>
    <name evidence="4" type="ORF">N0F65_008969</name>
</gene>
<proteinExistence type="predicted"/>
<dbReference type="AlphaFoldDB" id="A0AAV2YY99"/>
<reference evidence="4" key="1">
    <citation type="submission" date="2022-11" db="EMBL/GenBank/DDBJ databases">
        <authorList>
            <person name="Morgan W.R."/>
            <person name="Tartar A."/>
        </authorList>
    </citation>
    <scope>NUCLEOTIDE SEQUENCE</scope>
    <source>
        <strain evidence="4">ARSEF 373</strain>
    </source>
</reference>
<evidence type="ECO:0000256" key="2">
    <source>
        <dbReference type="SAM" id="MobiDB-lite"/>
    </source>
</evidence>
<dbReference type="PANTHER" id="PTHR46734">
    <property type="entry name" value="TELOMERIC REPEAT-BINDING FACTOR 1 TERF1"/>
    <property type="match status" value="1"/>
</dbReference>
<evidence type="ECO:0000313" key="5">
    <source>
        <dbReference type="Proteomes" id="UP001146120"/>
    </source>
</evidence>
<feature type="region of interest" description="Disordered" evidence="2">
    <location>
        <begin position="307"/>
        <end position="360"/>
    </location>
</feature>
<comment type="caution">
    <text evidence="4">The sequence shown here is derived from an EMBL/GenBank/DDBJ whole genome shotgun (WGS) entry which is preliminary data.</text>
</comment>
<name>A0AAV2YY99_9STRA</name>
<accession>A0AAV2YY99</accession>
<dbReference type="PROSITE" id="PS50090">
    <property type="entry name" value="MYB_LIKE"/>
    <property type="match status" value="1"/>
</dbReference>
<dbReference type="Proteomes" id="UP001146120">
    <property type="component" value="Unassembled WGS sequence"/>
</dbReference>
<reference evidence="4" key="2">
    <citation type="journal article" date="2023" name="Microbiol Resour">
        <title>Decontamination and Annotation of the Draft Genome Sequence of the Oomycete Lagenidium giganteum ARSEF 373.</title>
        <authorList>
            <person name="Morgan W.R."/>
            <person name="Tartar A."/>
        </authorList>
    </citation>
    <scope>NUCLEOTIDE SEQUENCE</scope>
    <source>
        <strain evidence="4">ARSEF 373</strain>
    </source>
</reference>
<keyword evidence="5" id="KW-1185">Reference proteome</keyword>
<protein>
    <recommendedName>
        <fullName evidence="3">Myb-like domain-containing protein</fullName>
    </recommendedName>
</protein>
<evidence type="ECO:0000256" key="1">
    <source>
        <dbReference type="ARBA" id="ARBA00023242"/>
    </source>
</evidence>
<dbReference type="SUPFAM" id="SSF46689">
    <property type="entry name" value="Homeodomain-like"/>
    <property type="match status" value="1"/>
</dbReference>
<sequence>MRAALEAVADFLSKYGALEESSAIQQLLGKLGWPIEEQSDVRWRTLIAVLKQELSSAAGSRIDYVFLFERLVQLHTKIPTALSRSLFESKLILHVGEPHAYITHTHARAGVFVDAVTDVKDGILVQRFAAAFEGLDSDVFKVESDVLYRNEGVYDISMLIHDKIFGYIGHKSMGAEDDDANIRDEESSLKEFLTSFKKLFDHAEPQQQWLAFHAKHCISEVTFGRDMKRALSVIEDAALGDTLIEKRTHSPPSVSSKTISRKFLEMKFRGSADTWNALNTVYSLETSAPVAPKDQQIWAARLPFTASASDVSSPSDDDSDAQPPPQPSRAKRRRAAAPEARAKRRPQRRSGATSVQDDAVHVAMSITGGELESRPTTPVQDEVASVATTENLPAEKPLAPRRNRSKRKRWNDEEVNALMAGYALFKDEANVWMCIKRAFPEILNDRTNVDLKDKYRNLQQNRKIPKIE</sequence>
<dbReference type="PANTHER" id="PTHR46734:SF1">
    <property type="entry name" value="TELOMERIC REPEAT-BINDING FACTOR 1"/>
    <property type="match status" value="1"/>
</dbReference>
<dbReference type="InterPro" id="IPR052450">
    <property type="entry name" value="TRBD-Containing_Protein"/>
</dbReference>
<keyword evidence="1" id="KW-0539">Nucleus</keyword>
<dbReference type="InterPro" id="IPR001005">
    <property type="entry name" value="SANT/Myb"/>
</dbReference>
<dbReference type="InterPro" id="IPR009057">
    <property type="entry name" value="Homeodomain-like_sf"/>
</dbReference>
<organism evidence="4 5">
    <name type="scientific">Lagenidium giganteum</name>
    <dbReference type="NCBI Taxonomy" id="4803"/>
    <lineage>
        <taxon>Eukaryota</taxon>
        <taxon>Sar</taxon>
        <taxon>Stramenopiles</taxon>
        <taxon>Oomycota</taxon>
        <taxon>Peronosporomycetes</taxon>
        <taxon>Pythiales</taxon>
        <taxon>Pythiaceae</taxon>
    </lineage>
</organism>
<feature type="domain" description="Myb-like" evidence="3">
    <location>
        <begin position="402"/>
        <end position="459"/>
    </location>
</feature>
<evidence type="ECO:0000259" key="3">
    <source>
        <dbReference type="PROSITE" id="PS50090"/>
    </source>
</evidence>
<dbReference type="EMBL" id="DAKRPA010000111">
    <property type="protein sequence ID" value="DAZ98284.1"/>
    <property type="molecule type" value="Genomic_DNA"/>
</dbReference>
<evidence type="ECO:0000313" key="4">
    <source>
        <dbReference type="EMBL" id="DAZ98284.1"/>
    </source>
</evidence>